<evidence type="ECO:0000313" key="2">
    <source>
        <dbReference type="Proteomes" id="UP001331761"/>
    </source>
</evidence>
<comment type="caution">
    <text evidence="1">The sequence shown here is derived from an EMBL/GenBank/DDBJ whole genome shotgun (WGS) entry which is preliminary data.</text>
</comment>
<name>A0AAN8J2W4_TRICO</name>
<protein>
    <submittedName>
        <fullName evidence="1">Uncharacterized protein</fullName>
    </submittedName>
</protein>
<sequence>MPQSDKAPMENVEVLYDDPFGGDMDGYMDQMITRIMTAGFTKPLVSTNAPEVDIRLTIEEIRDISRAAADSFMRHKGLIRLS</sequence>
<reference evidence="1 2" key="1">
    <citation type="submission" date="2019-10" db="EMBL/GenBank/DDBJ databases">
        <title>Assembly and Annotation for the nematode Trichostrongylus colubriformis.</title>
        <authorList>
            <person name="Martin J."/>
        </authorList>
    </citation>
    <scope>NUCLEOTIDE SEQUENCE [LARGE SCALE GENOMIC DNA]</scope>
    <source>
        <strain evidence="1">G859</strain>
        <tissue evidence="1">Whole worm</tissue>
    </source>
</reference>
<dbReference type="Proteomes" id="UP001331761">
    <property type="component" value="Unassembled WGS sequence"/>
</dbReference>
<gene>
    <name evidence="1" type="ORF">GCK32_015874</name>
</gene>
<accession>A0AAN8J2W4</accession>
<evidence type="ECO:0000313" key="1">
    <source>
        <dbReference type="EMBL" id="KAK5982309.1"/>
    </source>
</evidence>
<feature type="non-terminal residue" evidence="1">
    <location>
        <position position="82"/>
    </location>
</feature>
<proteinExistence type="predicted"/>
<organism evidence="1 2">
    <name type="scientific">Trichostrongylus colubriformis</name>
    <name type="common">Black scour worm</name>
    <dbReference type="NCBI Taxonomy" id="6319"/>
    <lineage>
        <taxon>Eukaryota</taxon>
        <taxon>Metazoa</taxon>
        <taxon>Ecdysozoa</taxon>
        <taxon>Nematoda</taxon>
        <taxon>Chromadorea</taxon>
        <taxon>Rhabditida</taxon>
        <taxon>Rhabditina</taxon>
        <taxon>Rhabditomorpha</taxon>
        <taxon>Strongyloidea</taxon>
        <taxon>Trichostrongylidae</taxon>
        <taxon>Trichostrongylus</taxon>
    </lineage>
</organism>
<dbReference type="AlphaFoldDB" id="A0AAN8J2W4"/>
<dbReference type="EMBL" id="WIXE01005284">
    <property type="protein sequence ID" value="KAK5982309.1"/>
    <property type="molecule type" value="Genomic_DNA"/>
</dbReference>
<keyword evidence="2" id="KW-1185">Reference proteome</keyword>